<dbReference type="SUPFAM" id="SSF89733">
    <property type="entry name" value="L-sulfolactate dehydrogenase-like"/>
    <property type="match status" value="1"/>
</dbReference>
<keyword evidence="3" id="KW-1185">Reference proteome</keyword>
<gene>
    <name evidence="2" type="ORF">PoB_003777800</name>
</gene>
<dbReference type="GO" id="GO:0016491">
    <property type="term" value="F:oxidoreductase activity"/>
    <property type="evidence" value="ECO:0007669"/>
    <property type="project" value="InterPro"/>
</dbReference>
<comment type="similarity">
    <text evidence="1">Belongs to the LDH2/MDH2 oxidoreductase family.</text>
</comment>
<evidence type="ECO:0000313" key="3">
    <source>
        <dbReference type="Proteomes" id="UP000735302"/>
    </source>
</evidence>
<dbReference type="InterPro" id="IPR003767">
    <property type="entry name" value="Malate/L-lactate_DH-like"/>
</dbReference>
<comment type="caution">
    <text evidence="2">The sequence shown here is derived from an EMBL/GenBank/DDBJ whole genome shotgun (WGS) entry which is preliminary data.</text>
</comment>
<evidence type="ECO:0000313" key="2">
    <source>
        <dbReference type="EMBL" id="GFO11273.1"/>
    </source>
</evidence>
<dbReference type="InterPro" id="IPR043144">
    <property type="entry name" value="Mal/L-sulf/L-lact_DH-like_ah"/>
</dbReference>
<dbReference type="Pfam" id="PF02615">
    <property type="entry name" value="Ldh_2"/>
    <property type="match status" value="1"/>
</dbReference>
<accession>A0AAV4AV73</accession>
<evidence type="ECO:0000256" key="1">
    <source>
        <dbReference type="ARBA" id="ARBA00006056"/>
    </source>
</evidence>
<reference evidence="2 3" key="1">
    <citation type="journal article" date="2021" name="Elife">
        <title>Chloroplast acquisition without the gene transfer in kleptoplastic sea slugs, Plakobranchus ocellatus.</title>
        <authorList>
            <person name="Maeda T."/>
            <person name="Takahashi S."/>
            <person name="Yoshida T."/>
            <person name="Shimamura S."/>
            <person name="Takaki Y."/>
            <person name="Nagai Y."/>
            <person name="Toyoda A."/>
            <person name="Suzuki Y."/>
            <person name="Arimoto A."/>
            <person name="Ishii H."/>
            <person name="Satoh N."/>
            <person name="Nishiyama T."/>
            <person name="Hasebe M."/>
            <person name="Maruyama T."/>
            <person name="Minagawa J."/>
            <person name="Obokata J."/>
            <person name="Shigenobu S."/>
        </authorList>
    </citation>
    <scope>NUCLEOTIDE SEQUENCE [LARGE SCALE GENOMIC DNA]</scope>
</reference>
<organism evidence="2 3">
    <name type="scientific">Plakobranchus ocellatus</name>
    <dbReference type="NCBI Taxonomy" id="259542"/>
    <lineage>
        <taxon>Eukaryota</taxon>
        <taxon>Metazoa</taxon>
        <taxon>Spiralia</taxon>
        <taxon>Lophotrochozoa</taxon>
        <taxon>Mollusca</taxon>
        <taxon>Gastropoda</taxon>
        <taxon>Heterobranchia</taxon>
        <taxon>Euthyneura</taxon>
        <taxon>Panpulmonata</taxon>
        <taxon>Sacoglossa</taxon>
        <taxon>Placobranchoidea</taxon>
        <taxon>Plakobranchidae</taxon>
        <taxon>Plakobranchus</taxon>
    </lineage>
</organism>
<sequence>MSGESGESQVIVPAESLRKFIVKAAEKVGARSEHAQVLAELLVSADQRGHYSHGMNRLGKWNNHKLVFHAPASVLCLADLKSFGAHQARCLCGAAAPVQFLLLSLPSLYFLPLRLLQVSTGIT</sequence>
<dbReference type="EMBL" id="BLXT01004258">
    <property type="protein sequence ID" value="GFO11273.1"/>
    <property type="molecule type" value="Genomic_DNA"/>
</dbReference>
<dbReference type="PANTHER" id="PTHR11091">
    <property type="entry name" value="OXIDOREDUCTASE-RELATED"/>
    <property type="match status" value="1"/>
</dbReference>
<proteinExistence type="inferred from homology"/>
<dbReference type="Gene3D" id="1.10.1530.10">
    <property type="match status" value="1"/>
</dbReference>
<dbReference type="Proteomes" id="UP000735302">
    <property type="component" value="Unassembled WGS sequence"/>
</dbReference>
<name>A0AAV4AV73_9GAST</name>
<dbReference type="PANTHER" id="PTHR11091:SF0">
    <property type="entry name" value="MALATE DEHYDROGENASE"/>
    <property type="match status" value="1"/>
</dbReference>
<protein>
    <submittedName>
        <fullName evidence="2">Malate dehydrogenase</fullName>
    </submittedName>
</protein>
<dbReference type="InterPro" id="IPR036111">
    <property type="entry name" value="Mal/L-sulfo/L-lacto_DH-like_sf"/>
</dbReference>
<dbReference type="AlphaFoldDB" id="A0AAV4AV73"/>